<dbReference type="PANTHER" id="PTHR23389">
    <property type="entry name" value="CHROMOSOME TRANSMISSION FIDELITY FACTOR 18"/>
    <property type="match status" value="1"/>
</dbReference>
<dbReference type="GO" id="GO:0003677">
    <property type="term" value="F:DNA binding"/>
    <property type="evidence" value="ECO:0007669"/>
    <property type="project" value="TreeGrafter"/>
</dbReference>
<evidence type="ECO:0000313" key="4">
    <source>
        <dbReference type="Proteomes" id="UP000775547"/>
    </source>
</evidence>
<reference evidence="3" key="1">
    <citation type="submission" date="2020-07" db="EMBL/GenBank/DDBJ databases">
        <authorList>
            <person name="Nieuwenhuis M."/>
            <person name="Van De Peppel L.J.J."/>
        </authorList>
    </citation>
    <scope>NUCLEOTIDE SEQUENCE</scope>
    <source>
        <strain evidence="3">AP01</strain>
        <tissue evidence="3">Mycelium</tissue>
    </source>
</reference>
<dbReference type="Gene3D" id="3.40.50.300">
    <property type="entry name" value="P-loop containing nucleotide triphosphate hydrolases"/>
    <property type="match status" value="1"/>
</dbReference>
<name>A0A9P7KCA3_9AGAR</name>
<dbReference type="EMBL" id="JABCKV010000088">
    <property type="protein sequence ID" value="KAG5643949.1"/>
    <property type="molecule type" value="Genomic_DNA"/>
</dbReference>
<evidence type="ECO:0000259" key="2">
    <source>
        <dbReference type="SMART" id="SM00382"/>
    </source>
</evidence>
<dbReference type="PANTHER" id="PTHR23389:SF21">
    <property type="entry name" value="ATPASE FAMILY AAA DOMAIN-CONTAINING PROTEIN 5"/>
    <property type="match status" value="1"/>
</dbReference>
<dbReference type="InterPro" id="IPR003593">
    <property type="entry name" value="AAA+_ATPase"/>
</dbReference>
<dbReference type="AlphaFoldDB" id="A0A9P7KCA3"/>
<gene>
    <name evidence="3" type="ORF">DXG03_009300</name>
</gene>
<feature type="compositionally biased region" description="Basic and acidic residues" evidence="1">
    <location>
        <begin position="308"/>
        <end position="328"/>
    </location>
</feature>
<dbReference type="InterPro" id="IPR027417">
    <property type="entry name" value="P-loop_NTPase"/>
</dbReference>
<protein>
    <recommendedName>
        <fullName evidence="2">AAA+ ATPase domain-containing protein</fullName>
    </recommendedName>
</protein>
<feature type="region of interest" description="Disordered" evidence="1">
    <location>
        <begin position="1"/>
        <end position="188"/>
    </location>
</feature>
<feature type="compositionally biased region" description="Polar residues" evidence="1">
    <location>
        <begin position="388"/>
        <end position="399"/>
    </location>
</feature>
<feature type="compositionally biased region" description="Polar residues" evidence="1">
    <location>
        <begin position="147"/>
        <end position="160"/>
    </location>
</feature>
<reference evidence="3" key="2">
    <citation type="submission" date="2021-10" db="EMBL/GenBank/DDBJ databases">
        <title>Phylogenomics reveals ancestral predisposition of the termite-cultivated fungus Termitomyces towards a domesticated lifestyle.</title>
        <authorList>
            <person name="Auxier B."/>
            <person name="Grum-Grzhimaylo A."/>
            <person name="Cardenas M.E."/>
            <person name="Lodge J.D."/>
            <person name="Laessoe T."/>
            <person name="Pedersen O."/>
            <person name="Smith M.E."/>
            <person name="Kuyper T.W."/>
            <person name="Franco-Molano E.A."/>
            <person name="Baroni T.J."/>
            <person name="Aanen D.K."/>
        </authorList>
    </citation>
    <scope>NUCLEOTIDE SEQUENCE</scope>
    <source>
        <strain evidence="3">AP01</strain>
        <tissue evidence="3">Mycelium</tissue>
    </source>
</reference>
<feature type="domain" description="AAA+ ATPase" evidence="2">
    <location>
        <begin position="425"/>
        <end position="606"/>
    </location>
</feature>
<accession>A0A9P7KCA3</accession>
<evidence type="ECO:0000313" key="3">
    <source>
        <dbReference type="EMBL" id="KAG5643949.1"/>
    </source>
</evidence>
<feature type="compositionally biased region" description="Pro residues" evidence="1">
    <location>
        <begin position="69"/>
        <end position="78"/>
    </location>
</feature>
<proteinExistence type="predicted"/>
<keyword evidence="4" id="KW-1185">Reference proteome</keyword>
<dbReference type="SMART" id="SM00382">
    <property type="entry name" value="AAA"/>
    <property type="match status" value="1"/>
</dbReference>
<evidence type="ECO:0000256" key="1">
    <source>
        <dbReference type="SAM" id="MobiDB-lite"/>
    </source>
</evidence>
<dbReference type="GO" id="GO:0005634">
    <property type="term" value="C:nucleus"/>
    <property type="evidence" value="ECO:0007669"/>
    <property type="project" value="TreeGrafter"/>
</dbReference>
<feature type="compositionally biased region" description="Pro residues" evidence="1">
    <location>
        <begin position="10"/>
        <end position="19"/>
    </location>
</feature>
<feature type="region of interest" description="Disordered" evidence="1">
    <location>
        <begin position="370"/>
        <end position="419"/>
    </location>
</feature>
<feature type="region of interest" description="Disordered" evidence="1">
    <location>
        <begin position="308"/>
        <end position="350"/>
    </location>
</feature>
<dbReference type="SUPFAM" id="SSF52540">
    <property type="entry name" value="P-loop containing nucleoside triphosphate hydrolases"/>
    <property type="match status" value="1"/>
</dbReference>
<comment type="caution">
    <text evidence="3">The sequence shown here is derived from an EMBL/GenBank/DDBJ whole genome shotgun (WGS) entry which is preliminary data.</text>
</comment>
<dbReference type="OrthoDB" id="9996895at2759"/>
<organism evidence="3 4">
    <name type="scientific">Asterophora parasitica</name>
    <dbReference type="NCBI Taxonomy" id="117018"/>
    <lineage>
        <taxon>Eukaryota</taxon>
        <taxon>Fungi</taxon>
        <taxon>Dikarya</taxon>
        <taxon>Basidiomycota</taxon>
        <taxon>Agaricomycotina</taxon>
        <taxon>Agaricomycetes</taxon>
        <taxon>Agaricomycetidae</taxon>
        <taxon>Agaricales</taxon>
        <taxon>Tricholomatineae</taxon>
        <taxon>Lyophyllaceae</taxon>
        <taxon>Asterophora</taxon>
    </lineage>
</organism>
<dbReference type="Proteomes" id="UP000775547">
    <property type="component" value="Unassembled WGS sequence"/>
</dbReference>
<feature type="compositionally biased region" description="Polar residues" evidence="1">
    <location>
        <begin position="173"/>
        <end position="186"/>
    </location>
</feature>
<sequence>MYSFFVKSPPVLPSIPPPEESSIRQQATTEVKEDEPTNNVCLQEPTPPPSLPHLEPQPVHPFFAKQPPSLSPNPPPEPLDVHREEVIEIIDDDTTDSVSSQKPPPPPSLSQEGGSQEDPIVLDSSPLKPIRIRNTGTSKPLAPLFSNRLSKASSAPTPQSSKEKALDAPYPGRTSQHVRGPQQNFASPPLAFNRRAKYRTGNSEGTAQEIAEPLKRYLNDSHIYSLPINDISPSAAVDLSTDAPLEEQHHPAISRCTAQPHASTSAHRLWVDKWHPTRAAECLGNEANAEYLRDWIQALELHLRADAADETADSKGKAKAKTKADTRGTKRPRVVRAVEKRRGRKKRRVNSDDEDNWIVYSDVMDFEEPDNPDIYSEAARSSPPLHDASNSYMPSSPILTPTPAADLSQPPSSTPPVSRYTFDPLTNTMLLVGPSGSGKTAAVYACAEELGWDVFEVHPGIGRRNGPGIENLIGDVGKNHHVRKTRNGNASTSSESGGALAKLLKSNKQTAPIETATEDAHAPSADFGFVSQLPTDGADTAPAVRQSLILLEEVDILFKEDASFWPAVTNFIKECRRPVICTCNDISLVPTQDLPLQGVITFQPCPPLLAAVYLQALCSAEGYTWQRGELLQMYEDSVPKVDVIDNPDIPTPCTSDDHPPDLRRMINRLQFLCSSADSETVPTPGWEHAPDPGDDLCDWNSALEQRQEKNSPVSADGGHLVTSIRTDTPLSGSVLAARHADLVSYADSHLMRKPWDTHEAMSWSSCERSNDDEVGHSILFREMIPDSGFGMRSQDGEIYSALLHTSRTALKVGQPMRGPPPSSLSGRKLFRARVDYQREMAVALSDIVPLSTLAMRREVVYLDYASSIRDFVAAEDRDELRFRLVVQRTGRMTRNSGGTYVRMMPVTDEARAALSRTLLPI</sequence>
<feature type="compositionally biased region" description="Basic residues" evidence="1">
    <location>
        <begin position="329"/>
        <end position="348"/>
    </location>
</feature>